<sequence>MVIVVGLIVAIVLIVIFSRPSMRNCRWRRDRSRDTGGQEFHVCAACGATMLCEPGKAPRRCLRPRG</sequence>
<dbReference type="OrthoDB" id="7859107at2"/>
<dbReference type="STRING" id="569882.SAMN04490248_12921"/>
<evidence type="ECO:0000313" key="1">
    <source>
        <dbReference type="EMBL" id="SEP14675.1"/>
    </source>
</evidence>
<dbReference type="EMBL" id="FODS01000029">
    <property type="protein sequence ID" value="SEP14675.1"/>
    <property type="molecule type" value="Genomic_DNA"/>
</dbReference>
<protein>
    <submittedName>
        <fullName evidence="1">Uncharacterized protein</fullName>
    </submittedName>
</protein>
<proteinExistence type="predicted"/>
<keyword evidence="2" id="KW-1185">Reference proteome</keyword>
<dbReference type="Proteomes" id="UP000198893">
    <property type="component" value="Unassembled WGS sequence"/>
</dbReference>
<dbReference type="AlphaFoldDB" id="A0A1H8VGY3"/>
<name>A0A1H8VGY3_9RHOB</name>
<reference evidence="1 2" key="1">
    <citation type="submission" date="2016-10" db="EMBL/GenBank/DDBJ databases">
        <authorList>
            <person name="de Groot N.N."/>
        </authorList>
    </citation>
    <scope>NUCLEOTIDE SEQUENCE [LARGE SCALE GENOMIC DNA]</scope>
    <source>
        <strain evidence="1 2">DSM 27842</strain>
    </source>
</reference>
<dbReference type="RefSeq" id="WP_093120217.1">
    <property type="nucleotide sequence ID" value="NZ_FODS01000029.1"/>
</dbReference>
<accession>A0A1H8VGY3</accession>
<gene>
    <name evidence="1" type="ORF">SAMN04490248_12921</name>
</gene>
<evidence type="ECO:0000313" key="2">
    <source>
        <dbReference type="Proteomes" id="UP000198893"/>
    </source>
</evidence>
<organism evidence="1 2">
    <name type="scientific">Salinihabitans flavidus</name>
    <dbReference type="NCBI Taxonomy" id="569882"/>
    <lineage>
        <taxon>Bacteria</taxon>
        <taxon>Pseudomonadati</taxon>
        <taxon>Pseudomonadota</taxon>
        <taxon>Alphaproteobacteria</taxon>
        <taxon>Rhodobacterales</taxon>
        <taxon>Roseobacteraceae</taxon>
        <taxon>Salinihabitans</taxon>
    </lineage>
</organism>